<dbReference type="PANTHER" id="PTHR17920:SF3">
    <property type="entry name" value="TRANSMEMBRANE AND COILED-COIL DOMAIN-CONTAINING PROTEIN 4"/>
    <property type="match status" value="1"/>
</dbReference>
<keyword evidence="4 5" id="KW-0472">Membrane</keyword>
<protein>
    <submittedName>
        <fullName evidence="6">Uncharacterized protein</fullName>
    </submittedName>
</protein>
<evidence type="ECO:0000313" key="6">
    <source>
        <dbReference type="EMBL" id="KAJ7718561.1"/>
    </source>
</evidence>
<evidence type="ECO:0000313" key="7">
    <source>
        <dbReference type="Proteomes" id="UP001215598"/>
    </source>
</evidence>
<dbReference type="SUPFAM" id="SSF158682">
    <property type="entry name" value="TerB-like"/>
    <property type="match status" value="1"/>
</dbReference>
<evidence type="ECO:0000256" key="1">
    <source>
        <dbReference type="ARBA" id="ARBA00004141"/>
    </source>
</evidence>
<dbReference type="PANTHER" id="PTHR17920">
    <property type="entry name" value="TRANSMEMBRANE AND COILED-COIL DOMAIN-CONTAINING PROTEIN 4 TMCO4"/>
    <property type="match status" value="1"/>
</dbReference>
<keyword evidence="3 5" id="KW-1133">Transmembrane helix</keyword>
<proteinExistence type="predicted"/>
<evidence type="ECO:0000256" key="2">
    <source>
        <dbReference type="ARBA" id="ARBA00022692"/>
    </source>
</evidence>
<evidence type="ECO:0000256" key="3">
    <source>
        <dbReference type="ARBA" id="ARBA00022989"/>
    </source>
</evidence>
<dbReference type="EMBL" id="JARKIB010000264">
    <property type="protein sequence ID" value="KAJ7718561.1"/>
    <property type="molecule type" value="Genomic_DNA"/>
</dbReference>
<gene>
    <name evidence="6" type="ORF">B0H16DRAFT_1740035</name>
</gene>
<feature type="transmembrane region" description="Helical" evidence="5">
    <location>
        <begin position="107"/>
        <end position="125"/>
    </location>
</feature>
<evidence type="ECO:0000256" key="4">
    <source>
        <dbReference type="ARBA" id="ARBA00023136"/>
    </source>
</evidence>
<dbReference type="Pfam" id="PF05277">
    <property type="entry name" value="DUF726"/>
    <property type="match status" value="1"/>
</dbReference>
<keyword evidence="7" id="KW-1185">Reference proteome</keyword>
<dbReference type="GO" id="GO:0016020">
    <property type="term" value="C:membrane"/>
    <property type="evidence" value="ECO:0007669"/>
    <property type="project" value="UniProtKB-SubCell"/>
</dbReference>
<reference evidence="6" key="1">
    <citation type="submission" date="2023-03" db="EMBL/GenBank/DDBJ databases">
        <title>Massive genome expansion in bonnet fungi (Mycena s.s.) driven by repeated elements and novel gene families across ecological guilds.</title>
        <authorList>
            <consortium name="Lawrence Berkeley National Laboratory"/>
            <person name="Harder C.B."/>
            <person name="Miyauchi S."/>
            <person name="Viragh M."/>
            <person name="Kuo A."/>
            <person name="Thoen E."/>
            <person name="Andreopoulos B."/>
            <person name="Lu D."/>
            <person name="Skrede I."/>
            <person name="Drula E."/>
            <person name="Henrissat B."/>
            <person name="Morin E."/>
            <person name="Kohler A."/>
            <person name="Barry K."/>
            <person name="LaButti K."/>
            <person name="Morin E."/>
            <person name="Salamov A."/>
            <person name="Lipzen A."/>
            <person name="Mereny Z."/>
            <person name="Hegedus B."/>
            <person name="Baldrian P."/>
            <person name="Stursova M."/>
            <person name="Weitz H."/>
            <person name="Taylor A."/>
            <person name="Grigoriev I.V."/>
            <person name="Nagy L.G."/>
            <person name="Martin F."/>
            <person name="Kauserud H."/>
        </authorList>
    </citation>
    <scope>NUCLEOTIDE SEQUENCE</scope>
    <source>
        <strain evidence="6">CBHHK182m</strain>
    </source>
</reference>
<organism evidence="6 7">
    <name type="scientific">Mycena metata</name>
    <dbReference type="NCBI Taxonomy" id="1033252"/>
    <lineage>
        <taxon>Eukaryota</taxon>
        <taxon>Fungi</taxon>
        <taxon>Dikarya</taxon>
        <taxon>Basidiomycota</taxon>
        <taxon>Agaricomycotina</taxon>
        <taxon>Agaricomycetes</taxon>
        <taxon>Agaricomycetidae</taxon>
        <taxon>Agaricales</taxon>
        <taxon>Marasmiineae</taxon>
        <taxon>Mycenaceae</taxon>
        <taxon>Mycena</taxon>
    </lineage>
</organism>
<dbReference type="InterPro" id="IPR029024">
    <property type="entry name" value="TerB-like"/>
</dbReference>
<comment type="subcellular location">
    <subcellularLocation>
        <location evidence="1">Membrane</location>
        <topology evidence="1">Multi-pass membrane protein</topology>
    </subcellularLocation>
</comment>
<dbReference type="Proteomes" id="UP001215598">
    <property type="component" value="Unassembled WGS sequence"/>
</dbReference>
<evidence type="ECO:0000256" key="5">
    <source>
        <dbReference type="SAM" id="Phobius"/>
    </source>
</evidence>
<keyword evidence="2 5" id="KW-0812">Transmembrane</keyword>
<dbReference type="AlphaFoldDB" id="A0AAD7HEF8"/>
<dbReference type="InterPro" id="IPR007941">
    <property type="entry name" value="DUF726"/>
</dbReference>
<sequence length="156" mass="17246">MGERDVTNLRRRHSWRTLSAADERVTLDIRWTVLSDLFLIFIADSVYDARSRVLLELAALKLGLGWLDVVQFESRVTEALEIQEDVEKIEQHELIHGRQKAVRKKRYMILGLAVAAWSSVCPGLFAPVIGVGLGALFSTICIAGTIGFLAGAGGRP</sequence>
<accession>A0AAD7HEF8</accession>
<feature type="transmembrane region" description="Helical" evidence="5">
    <location>
        <begin position="131"/>
        <end position="152"/>
    </location>
</feature>
<name>A0AAD7HEF8_9AGAR</name>
<comment type="caution">
    <text evidence="6">The sequence shown here is derived from an EMBL/GenBank/DDBJ whole genome shotgun (WGS) entry which is preliminary data.</text>
</comment>